<evidence type="ECO:0000256" key="2">
    <source>
        <dbReference type="SAM" id="SignalP"/>
    </source>
</evidence>
<gene>
    <name evidence="3" type="ORF">TRAPUB_4596</name>
</gene>
<feature type="chain" id="PRO_5012521774" evidence="2">
    <location>
        <begin position="20"/>
        <end position="133"/>
    </location>
</feature>
<feature type="signal peptide" evidence="2">
    <location>
        <begin position="1"/>
        <end position="19"/>
    </location>
</feature>
<dbReference type="EMBL" id="MNAD01001520">
    <property type="protein sequence ID" value="OJT04660.1"/>
    <property type="molecule type" value="Genomic_DNA"/>
</dbReference>
<proteinExistence type="predicted"/>
<dbReference type="OMA" id="GWQHEDE"/>
<keyword evidence="2" id="KW-0732">Signal</keyword>
<evidence type="ECO:0000313" key="3">
    <source>
        <dbReference type="EMBL" id="OJT04660.1"/>
    </source>
</evidence>
<name>A0A1M2VAI1_TRAPU</name>
<dbReference type="AlphaFoldDB" id="A0A1M2VAI1"/>
<dbReference type="Proteomes" id="UP000184267">
    <property type="component" value="Unassembled WGS sequence"/>
</dbReference>
<feature type="compositionally biased region" description="Basic and acidic residues" evidence="1">
    <location>
        <begin position="115"/>
        <end position="127"/>
    </location>
</feature>
<comment type="caution">
    <text evidence="3">The sequence shown here is derived from an EMBL/GenBank/DDBJ whole genome shotgun (WGS) entry which is preliminary data.</text>
</comment>
<evidence type="ECO:0000313" key="4">
    <source>
        <dbReference type="Proteomes" id="UP000184267"/>
    </source>
</evidence>
<keyword evidence="4" id="KW-1185">Reference proteome</keyword>
<dbReference type="OrthoDB" id="2756573at2759"/>
<organism evidence="3 4">
    <name type="scientific">Trametes pubescens</name>
    <name type="common">White-rot fungus</name>
    <dbReference type="NCBI Taxonomy" id="154538"/>
    <lineage>
        <taxon>Eukaryota</taxon>
        <taxon>Fungi</taxon>
        <taxon>Dikarya</taxon>
        <taxon>Basidiomycota</taxon>
        <taxon>Agaricomycotina</taxon>
        <taxon>Agaricomycetes</taxon>
        <taxon>Polyporales</taxon>
        <taxon>Polyporaceae</taxon>
        <taxon>Trametes</taxon>
    </lineage>
</organism>
<accession>A0A1M2VAI1</accession>
<reference evidence="3 4" key="1">
    <citation type="submission" date="2016-10" db="EMBL/GenBank/DDBJ databases">
        <title>Genome sequence of the basidiomycete white-rot fungus Trametes pubescens.</title>
        <authorList>
            <person name="Makela M.R."/>
            <person name="Granchi Z."/>
            <person name="Peng M."/>
            <person name="De Vries R.P."/>
            <person name="Grigoriev I."/>
            <person name="Riley R."/>
            <person name="Hilden K."/>
        </authorList>
    </citation>
    <scope>NUCLEOTIDE SEQUENCE [LARGE SCALE GENOMIC DNA]</scope>
    <source>
        <strain evidence="3 4">FBCC735</strain>
    </source>
</reference>
<sequence>MNWTFAAIVFTLAVVPFAANVIVQLDNPVSEVSIFTDPLTAILIGRYLMALQSANQQVLGHTSTMSQSGEDANADGTDTLRFAPRIIGSIGATLTMRDEEDALGWQHEDEEVGDEEKVHDGGVHEGSETGIAL</sequence>
<evidence type="ECO:0000256" key="1">
    <source>
        <dbReference type="SAM" id="MobiDB-lite"/>
    </source>
</evidence>
<feature type="region of interest" description="Disordered" evidence="1">
    <location>
        <begin position="106"/>
        <end position="133"/>
    </location>
</feature>
<protein>
    <submittedName>
        <fullName evidence="3">Uncharacterized protein</fullName>
    </submittedName>
</protein>